<dbReference type="EMBL" id="MU004192">
    <property type="protein sequence ID" value="KAF2493251.1"/>
    <property type="molecule type" value="Genomic_DNA"/>
</dbReference>
<accession>A0A6A6QLM9</accession>
<keyword evidence="2" id="KW-1133">Transmembrane helix</keyword>
<feature type="compositionally biased region" description="Low complexity" evidence="1">
    <location>
        <begin position="331"/>
        <end position="345"/>
    </location>
</feature>
<feature type="chain" id="PRO_5025364198" description="Mid2 domain-containing protein" evidence="3">
    <location>
        <begin position="17"/>
        <end position="396"/>
    </location>
</feature>
<feature type="region of interest" description="Disordered" evidence="1">
    <location>
        <begin position="279"/>
        <end position="396"/>
    </location>
</feature>
<keyword evidence="2" id="KW-0812">Transmembrane</keyword>
<organism evidence="4 5">
    <name type="scientific">Lophium mytilinum</name>
    <dbReference type="NCBI Taxonomy" id="390894"/>
    <lineage>
        <taxon>Eukaryota</taxon>
        <taxon>Fungi</taxon>
        <taxon>Dikarya</taxon>
        <taxon>Ascomycota</taxon>
        <taxon>Pezizomycotina</taxon>
        <taxon>Dothideomycetes</taxon>
        <taxon>Pleosporomycetidae</taxon>
        <taxon>Mytilinidiales</taxon>
        <taxon>Mytilinidiaceae</taxon>
        <taxon>Lophium</taxon>
    </lineage>
</organism>
<dbReference type="AlphaFoldDB" id="A0A6A6QLM9"/>
<feature type="compositionally biased region" description="Low complexity" evidence="1">
    <location>
        <begin position="287"/>
        <end position="322"/>
    </location>
</feature>
<evidence type="ECO:0008006" key="6">
    <source>
        <dbReference type="Google" id="ProtNLM"/>
    </source>
</evidence>
<evidence type="ECO:0000256" key="2">
    <source>
        <dbReference type="SAM" id="Phobius"/>
    </source>
</evidence>
<proteinExistence type="predicted"/>
<evidence type="ECO:0000313" key="5">
    <source>
        <dbReference type="Proteomes" id="UP000799750"/>
    </source>
</evidence>
<keyword evidence="3" id="KW-0732">Signal</keyword>
<evidence type="ECO:0000256" key="3">
    <source>
        <dbReference type="SAM" id="SignalP"/>
    </source>
</evidence>
<name>A0A6A6QLM9_9PEZI</name>
<protein>
    <recommendedName>
        <fullName evidence="6">Mid2 domain-containing protein</fullName>
    </recommendedName>
</protein>
<reference evidence="4" key="1">
    <citation type="journal article" date="2020" name="Stud. Mycol.">
        <title>101 Dothideomycetes genomes: a test case for predicting lifestyles and emergence of pathogens.</title>
        <authorList>
            <person name="Haridas S."/>
            <person name="Albert R."/>
            <person name="Binder M."/>
            <person name="Bloem J."/>
            <person name="Labutti K."/>
            <person name="Salamov A."/>
            <person name="Andreopoulos B."/>
            <person name="Baker S."/>
            <person name="Barry K."/>
            <person name="Bills G."/>
            <person name="Bluhm B."/>
            <person name="Cannon C."/>
            <person name="Castanera R."/>
            <person name="Culley D."/>
            <person name="Daum C."/>
            <person name="Ezra D."/>
            <person name="Gonzalez J."/>
            <person name="Henrissat B."/>
            <person name="Kuo A."/>
            <person name="Liang C."/>
            <person name="Lipzen A."/>
            <person name="Lutzoni F."/>
            <person name="Magnuson J."/>
            <person name="Mondo S."/>
            <person name="Nolan M."/>
            <person name="Ohm R."/>
            <person name="Pangilinan J."/>
            <person name="Park H.-J."/>
            <person name="Ramirez L."/>
            <person name="Alfaro M."/>
            <person name="Sun H."/>
            <person name="Tritt A."/>
            <person name="Yoshinaga Y."/>
            <person name="Zwiers L.-H."/>
            <person name="Turgeon B."/>
            <person name="Goodwin S."/>
            <person name="Spatafora J."/>
            <person name="Crous P."/>
            <person name="Grigoriev I."/>
        </authorList>
    </citation>
    <scope>NUCLEOTIDE SEQUENCE</scope>
    <source>
        <strain evidence="4">CBS 269.34</strain>
    </source>
</reference>
<keyword evidence="5" id="KW-1185">Reference proteome</keyword>
<keyword evidence="2" id="KW-0472">Membrane</keyword>
<dbReference type="OrthoDB" id="5347452at2759"/>
<feature type="transmembrane region" description="Helical" evidence="2">
    <location>
        <begin position="243"/>
        <end position="268"/>
    </location>
</feature>
<sequence>MLRSTLAFLAPAMVSAMAFPWAGPEPTLIVPEGDNWSPAPTKAPELGLLELFKKRAAGDNTCGYISGSSANSLTCNNSNYVCATNTYYGVHGCCDPNGLSTCSIPTTCIASSEMAASCTDAACTSNDYIAKCTLDGAPYCYQWRYVYSTRTVMTEFGCAASAFTISVQRTFNGDTNSAAATSSELVIPISTKVVTVIPSSSSESSSSSTIPSSPVVSGTAATAIATNSNISIPAQKKKSKSHVGAIVGGVVGGLVVLGALIFGIVFALMKKKKAKNAAAAAPPPNAQGPAPGVAEFKPQPGGFAPQQGGYQPPPQQGGYYQQDVKPGFNNQPQVGVPGQEVGGSQAPYSPPMSPAPQYSAPFNQGPPQGISEAAGTPIQQAPPHPHAPQHQVYEAP</sequence>
<feature type="signal peptide" evidence="3">
    <location>
        <begin position="1"/>
        <end position="16"/>
    </location>
</feature>
<evidence type="ECO:0000256" key="1">
    <source>
        <dbReference type="SAM" id="MobiDB-lite"/>
    </source>
</evidence>
<dbReference type="Proteomes" id="UP000799750">
    <property type="component" value="Unassembled WGS sequence"/>
</dbReference>
<gene>
    <name evidence="4" type="ORF">BU16DRAFT_528571</name>
</gene>
<evidence type="ECO:0000313" key="4">
    <source>
        <dbReference type="EMBL" id="KAF2493251.1"/>
    </source>
</evidence>